<protein>
    <recommendedName>
        <fullName evidence="5">DUF4358 domain-containing protein</fullName>
    </recommendedName>
</protein>
<dbReference type="InterPro" id="IPR025648">
    <property type="entry name" value="DUF4358"/>
</dbReference>
<dbReference type="AlphaFoldDB" id="A0A174Z7V9"/>
<evidence type="ECO:0000313" key="3">
    <source>
        <dbReference type="EMBL" id="CUQ83434.1"/>
    </source>
</evidence>
<organism evidence="3 4">
    <name type="scientific">[Eubacterium] siraeum</name>
    <dbReference type="NCBI Taxonomy" id="39492"/>
    <lineage>
        <taxon>Bacteria</taxon>
        <taxon>Bacillati</taxon>
        <taxon>Bacillota</taxon>
        <taxon>Clostridia</taxon>
        <taxon>Eubacteriales</taxon>
        <taxon>Oscillospiraceae</taxon>
        <taxon>Oscillospiraceae incertae sedis</taxon>
    </lineage>
</organism>
<feature type="compositionally biased region" description="Low complexity" evidence="1">
    <location>
        <begin position="32"/>
        <end position="54"/>
    </location>
</feature>
<dbReference type="STRING" id="39492.ERS852540_00686"/>
<keyword evidence="2" id="KW-0732">Signal</keyword>
<sequence length="183" mass="19216">MKSSIKKRIMAGIVCAMVAVSICGCSEKPAQSSASESSVSSDAGSVSEASDSSTATGTAAEITAKIQEDVKFPGMAEIGSDRMAGYYDVAADKIDSYSAYICGSGAYPDEIAVFKMKSADDVNAVKSVLEKRVESQSATFKDYTPDEMYKIDGNNVVTSGNYVALIICADNAKAIEDFKAMAK</sequence>
<dbReference type="Pfam" id="PF14270">
    <property type="entry name" value="DUF4358"/>
    <property type="match status" value="1"/>
</dbReference>
<name>A0A174Z7V9_9FIRM</name>
<proteinExistence type="predicted"/>
<feature type="region of interest" description="Disordered" evidence="1">
    <location>
        <begin position="29"/>
        <end position="54"/>
    </location>
</feature>
<feature type="chain" id="PRO_5039399084" description="DUF4358 domain-containing protein" evidence="2">
    <location>
        <begin position="19"/>
        <end position="183"/>
    </location>
</feature>
<dbReference type="EMBL" id="CZBY01000004">
    <property type="protein sequence ID" value="CUQ83434.1"/>
    <property type="molecule type" value="Genomic_DNA"/>
</dbReference>
<evidence type="ECO:0000313" key="4">
    <source>
        <dbReference type="Proteomes" id="UP000095662"/>
    </source>
</evidence>
<reference evidence="3 4" key="1">
    <citation type="submission" date="2015-09" db="EMBL/GenBank/DDBJ databases">
        <authorList>
            <consortium name="Pathogen Informatics"/>
        </authorList>
    </citation>
    <scope>NUCLEOTIDE SEQUENCE [LARGE SCALE GENOMIC DNA]</scope>
    <source>
        <strain evidence="3 4">2789STDY5834928</strain>
    </source>
</reference>
<dbReference type="Proteomes" id="UP000095662">
    <property type="component" value="Unassembled WGS sequence"/>
</dbReference>
<gene>
    <name evidence="3" type="ORF">ERS852540_00686</name>
</gene>
<feature type="signal peptide" evidence="2">
    <location>
        <begin position="1"/>
        <end position="18"/>
    </location>
</feature>
<dbReference type="OrthoDB" id="1859840at2"/>
<evidence type="ECO:0000256" key="1">
    <source>
        <dbReference type="SAM" id="MobiDB-lite"/>
    </source>
</evidence>
<dbReference type="PROSITE" id="PS51257">
    <property type="entry name" value="PROKAR_LIPOPROTEIN"/>
    <property type="match status" value="1"/>
</dbReference>
<evidence type="ECO:0000256" key="2">
    <source>
        <dbReference type="SAM" id="SignalP"/>
    </source>
</evidence>
<evidence type="ECO:0008006" key="5">
    <source>
        <dbReference type="Google" id="ProtNLM"/>
    </source>
</evidence>
<accession>A0A174Z7V9</accession>